<feature type="chain" id="PRO_5011907395" description="VWFC domain-containing protein" evidence="1">
    <location>
        <begin position="19"/>
        <end position="278"/>
    </location>
</feature>
<keyword evidence="4" id="KW-1185">Reference proteome</keyword>
<evidence type="ECO:0000313" key="2">
    <source>
        <dbReference type="EMBL" id="JAV76539.1"/>
    </source>
</evidence>
<evidence type="ECO:0008006" key="5">
    <source>
        <dbReference type="Google" id="ProtNLM"/>
    </source>
</evidence>
<dbReference type="EMBL" id="GEZM01048501">
    <property type="protein sequence ID" value="JAV76540.1"/>
    <property type="molecule type" value="Transcribed_RNA"/>
</dbReference>
<evidence type="ECO:0000256" key="1">
    <source>
        <dbReference type="SAM" id="SignalP"/>
    </source>
</evidence>
<gene>
    <name evidence="3" type="ORF">PPYR_00612</name>
</gene>
<feature type="signal peptide" evidence="1">
    <location>
        <begin position="1"/>
        <end position="18"/>
    </location>
</feature>
<dbReference type="AlphaFoldDB" id="A0A1Y1LSA4"/>
<dbReference type="OrthoDB" id="365605at2759"/>
<accession>A0A1Y1LSA4</accession>
<organism evidence="2">
    <name type="scientific">Photinus pyralis</name>
    <name type="common">Common eastern firefly</name>
    <name type="synonym">Lampyris pyralis</name>
    <dbReference type="NCBI Taxonomy" id="7054"/>
    <lineage>
        <taxon>Eukaryota</taxon>
        <taxon>Metazoa</taxon>
        <taxon>Ecdysozoa</taxon>
        <taxon>Arthropoda</taxon>
        <taxon>Hexapoda</taxon>
        <taxon>Insecta</taxon>
        <taxon>Pterygota</taxon>
        <taxon>Neoptera</taxon>
        <taxon>Endopterygota</taxon>
        <taxon>Coleoptera</taxon>
        <taxon>Polyphaga</taxon>
        <taxon>Elateriformia</taxon>
        <taxon>Elateroidea</taxon>
        <taxon>Lampyridae</taxon>
        <taxon>Lampyrinae</taxon>
        <taxon>Photinus</taxon>
    </lineage>
</organism>
<reference evidence="3 4" key="2">
    <citation type="journal article" date="2018" name="Elife">
        <title>Firefly genomes illuminate parallel origins of bioluminescence in beetles.</title>
        <authorList>
            <person name="Fallon T.R."/>
            <person name="Lower S.E."/>
            <person name="Chang C.H."/>
            <person name="Bessho-Uehara M."/>
            <person name="Martin G.J."/>
            <person name="Bewick A.J."/>
            <person name="Behringer M."/>
            <person name="Debat H.J."/>
            <person name="Wong I."/>
            <person name="Day J.C."/>
            <person name="Suvorov A."/>
            <person name="Silva C.J."/>
            <person name="Stanger-Hall K.F."/>
            <person name="Hall D.W."/>
            <person name="Schmitz R.J."/>
            <person name="Nelson D.R."/>
            <person name="Lewis S.M."/>
            <person name="Shigenobu S."/>
            <person name="Bybee S.M."/>
            <person name="Larracuente A.M."/>
            <person name="Oba Y."/>
            <person name="Weng J.K."/>
        </authorList>
    </citation>
    <scope>NUCLEOTIDE SEQUENCE [LARGE SCALE GENOMIC DNA]</scope>
    <source>
        <strain evidence="3">1611_PpyrPB1</strain>
        <tissue evidence="3">Whole body</tissue>
    </source>
</reference>
<evidence type="ECO:0000313" key="4">
    <source>
        <dbReference type="Proteomes" id="UP000327044"/>
    </source>
</evidence>
<sequence length="278" mass="31119">MIAHWIILVVATRYSVNGECNECAVPTLVYEDLKCVPKFSDLNTCCPIEYDCSHIYNQPKGTCQVKGKYYKPGDRPSKEDVGSDCSHASCTCGDKGLFDCIIPSDSCAEFWVPGFIKPGCYLAYEHNRCCHVEQKCPPFNDDNAKCKVGDNTYREGERFRHPTKKCTNCICDKNFNGKFDAPQCQRFNCTSETVHSKKLHKYCAPTYVNPDDCCPRSWLCPSDDGEYIPSSTSPVSSTPQCTFGDRLMYVGEKYRHGTTICECVIPPYLSCKPNLGGG</sequence>
<dbReference type="EMBL" id="VVIM01000001">
    <property type="protein sequence ID" value="KAB0803642.1"/>
    <property type="molecule type" value="Genomic_DNA"/>
</dbReference>
<proteinExistence type="predicted"/>
<reference evidence="3" key="3">
    <citation type="submission" date="2019-08" db="EMBL/GenBank/DDBJ databases">
        <authorList>
            <consortium name="Photinus pyralis genome working group"/>
            <person name="Fallon T.R."/>
            <person name="Sander Lower S.E."/>
            <person name="Weng J.-K."/>
        </authorList>
    </citation>
    <scope>NUCLEOTIDE SEQUENCE</scope>
    <source>
        <strain evidence="3">1611_PpyrPB1</strain>
        <tissue evidence="3">Whole body</tissue>
    </source>
</reference>
<evidence type="ECO:0000313" key="3">
    <source>
        <dbReference type="EMBL" id="KAB0803642.1"/>
    </source>
</evidence>
<dbReference type="Proteomes" id="UP000327044">
    <property type="component" value="Unassembled WGS sequence"/>
</dbReference>
<dbReference type="InParanoid" id="A0A1Y1LSA4"/>
<keyword evidence="1" id="KW-0732">Signal</keyword>
<protein>
    <recommendedName>
        <fullName evidence="5">VWFC domain-containing protein</fullName>
    </recommendedName>
</protein>
<dbReference type="EMBL" id="GEZM01048502">
    <property type="protein sequence ID" value="JAV76539.1"/>
    <property type="molecule type" value="Transcribed_RNA"/>
</dbReference>
<name>A0A1Y1LSA4_PHOPY</name>
<reference evidence="2" key="1">
    <citation type="journal article" date="2016" name="Sci. Rep.">
        <title>Molecular characterization of firefly nuptial gifts: a multi-omics approach sheds light on postcopulatory sexual selection.</title>
        <authorList>
            <person name="Al-Wathiqui N."/>
            <person name="Fallon T.R."/>
            <person name="South A."/>
            <person name="Weng J.K."/>
            <person name="Lewis S.M."/>
        </authorList>
    </citation>
    <scope>NUCLEOTIDE SEQUENCE</scope>
</reference>